<dbReference type="SMART" id="SM00905">
    <property type="entry name" value="FolB"/>
    <property type="match status" value="1"/>
</dbReference>
<dbReference type="InterPro" id="IPR043133">
    <property type="entry name" value="GTP-CH-I_C/QueF"/>
</dbReference>
<dbReference type="Pfam" id="PF02152">
    <property type="entry name" value="FolB"/>
    <property type="match status" value="1"/>
</dbReference>
<reference evidence="2" key="1">
    <citation type="journal article" date="2020" name="mSystems">
        <title>Genome- and Community-Level Interaction Insights into Carbon Utilization and Element Cycling Functions of Hydrothermarchaeota in Hydrothermal Sediment.</title>
        <authorList>
            <person name="Zhou Z."/>
            <person name="Liu Y."/>
            <person name="Xu W."/>
            <person name="Pan J."/>
            <person name="Luo Z.H."/>
            <person name="Li M."/>
        </authorList>
    </citation>
    <scope>NUCLEOTIDE SEQUENCE [LARGE SCALE GENOMIC DNA]</scope>
    <source>
        <strain evidence="2">HyVt-102</strain>
    </source>
</reference>
<dbReference type="NCBIfam" id="TIGR00526">
    <property type="entry name" value="folB_dom"/>
    <property type="match status" value="1"/>
</dbReference>
<name>A0A7C0VCX5_UNCW3</name>
<accession>A0A7C0VCX5</accession>
<dbReference type="GO" id="GO:0004150">
    <property type="term" value="F:dihydroneopterin aldolase activity"/>
    <property type="evidence" value="ECO:0007669"/>
    <property type="project" value="InterPro"/>
</dbReference>
<feature type="domain" description="Dihydroneopterin aldolase/epimerase" evidence="1">
    <location>
        <begin position="4"/>
        <end position="114"/>
    </location>
</feature>
<dbReference type="GO" id="GO:0006760">
    <property type="term" value="P:folic acid-containing compound metabolic process"/>
    <property type="evidence" value="ECO:0007669"/>
    <property type="project" value="InterPro"/>
</dbReference>
<evidence type="ECO:0000259" key="1">
    <source>
        <dbReference type="SMART" id="SM00905"/>
    </source>
</evidence>
<organism evidence="2">
    <name type="scientific">candidate division WOR-3 bacterium</name>
    <dbReference type="NCBI Taxonomy" id="2052148"/>
    <lineage>
        <taxon>Bacteria</taxon>
        <taxon>Bacteria division WOR-3</taxon>
    </lineage>
</organism>
<proteinExistence type="predicted"/>
<evidence type="ECO:0000313" key="2">
    <source>
        <dbReference type="EMBL" id="HDI83395.1"/>
    </source>
</evidence>
<dbReference type="InterPro" id="IPR006157">
    <property type="entry name" value="FolB_dom"/>
</dbReference>
<dbReference type="EMBL" id="DQWE01000300">
    <property type="protein sequence ID" value="HDI83395.1"/>
    <property type="molecule type" value="Genomic_DNA"/>
</dbReference>
<gene>
    <name evidence="2" type="ORF">ENF18_06350</name>
</gene>
<dbReference type="AlphaFoldDB" id="A0A7C0VCX5"/>
<protein>
    <submittedName>
        <fullName evidence="2">Dihydroneopterin aldolase</fullName>
    </submittedName>
</protein>
<sequence length="114" mass="13160">MEYLRLKGISRRVHIGLGSEKLKRVRIVVDVEMGVDAGEIGKTDDLSKGIDYRELHKEVFEEMDGEYTTIEALGYHIFQRIKDKFNPQHLSVIVKKPYPPLEGEVESAEVEFRL</sequence>
<dbReference type="SUPFAM" id="SSF55620">
    <property type="entry name" value="Tetrahydrobiopterin biosynthesis enzymes-like"/>
    <property type="match status" value="1"/>
</dbReference>
<comment type="caution">
    <text evidence="2">The sequence shown here is derived from an EMBL/GenBank/DDBJ whole genome shotgun (WGS) entry which is preliminary data.</text>
</comment>
<dbReference type="Proteomes" id="UP000885847">
    <property type="component" value="Unassembled WGS sequence"/>
</dbReference>
<dbReference type="Gene3D" id="3.30.1130.10">
    <property type="match status" value="1"/>
</dbReference>